<evidence type="ECO:0000313" key="1">
    <source>
        <dbReference type="EMBL" id="GFT32440.1"/>
    </source>
</evidence>
<gene>
    <name evidence="1" type="primary">AVEN_175000_1</name>
    <name evidence="1" type="ORF">NPIL_103071</name>
</gene>
<protein>
    <submittedName>
        <fullName evidence="1">Rad51 domain-containing protein</fullName>
    </submittedName>
</protein>
<dbReference type="InterPro" id="IPR030547">
    <property type="entry name" value="XRCC2"/>
</dbReference>
<dbReference type="SUPFAM" id="SSF52540">
    <property type="entry name" value="P-loop containing nucleoside triphosphate hydrolases"/>
    <property type="match status" value="1"/>
</dbReference>
<reference evidence="1" key="1">
    <citation type="submission" date="2020-08" db="EMBL/GenBank/DDBJ databases">
        <title>Multicomponent nature underlies the extraordinary mechanical properties of spider dragline silk.</title>
        <authorList>
            <person name="Kono N."/>
            <person name="Nakamura H."/>
            <person name="Mori M."/>
            <person name="Yoshida Y."/>
            <person name="Ohtoshi R."/>
            <person name="Malay A.D."/>
            <person name="Moran D.A.P."/>
            <person name="Tomita M."/>
            <person name="Numata K."/>
            <person name="Arakawa K."/>
        </authorList>
    </citation>
    <scope>NUCLEOTIDE SEQUENCE</scope>
</reference>
<keyword evidence="2" id="KW-1185">Reference proteome</keyword>
<dbReference type="Gene3D" id="3.40.50.300">
    <property type="entry name" value="P-loop containing nucleotide triphosphate hydrolases"/>
    <property type="match status" value="1"/>
</dbReference>
<dbReference type="GO" id="GO:0005813">
    <property type="term" value="C:centrosome"/>
    <property type="evidence" value="ECO:0007669"/>
    <property type="project" value="TreeGrafter"/>
</dbReference>
<organism evidence="1 2">
    <name type="scientific">Nephila pilipes</name>
    <name type="common">Giant wood spider</name>
    <name type="synonym">Nephila maculata</name>
    <dbReference type="NCBI Taxonomy" id="299642"/>
    <lineage>
        <taxon>Eukaryota</taxon>
        <taxon>Metazoa</taxon>
        <taxon>Ecdysozoa</taxon>
        <taxon>Arthropoda</taxon>
        <taxon>Chelicerata</taxon>
        <taxon>Arachnida</taxon>
        <taxon>Araneae</taxon>
        <taxon>Araneomorphae</taxon>
        <taxon>Entelegynae</taxon>
        <taxon>Araneoidea</taxon>
        <taxon>Nephilidae</taxon>
        <taxon>Nephila</taxon>
    </lineage>
</organism>
<dbReference type="GO" id="GO:0005657">
    <property type="term" value="C:replication fork"/>
    <property type="evidence" value="ECO:0007669"/>
    <property type="project" value="InterPro"/>
</dbReference>
<dbReference type="GO" id="GO:0000724">
    <property type="term" value="P:double-strand break repair via homologous recombination"/>
    <property type="evidence" value="ECO:0007669"/>
    <property type="project" value="InterPro"/>
</dbReference>
<dbReference type="PANTHER" id="PTHR46644">
    <property type="entry name" value="DNA REPAIR PROTEIN XRCC2"/>
    <property type="match status" value="1"/>
</dbReference>
<dbReference type="GO" id="GO:0000400">
    <property type="term" value="F:four-way junction DNA binding"/>
    <property type="evidence" value="ECO:0007669"/>
    <property type="project" value="TreeGrafter"/>
</dbReference>
<proteinExistence type="predicted"/>
<evidence type="ECO:0000313" key="2">
    <source>
        <dbReference type="Proteomes" id="UP000887013"/>
    </source>
</evidence>
<sequence>MLPKALLIVIISSDLVEVEITKIYFEIMAACQTENAAKFLSKIKDEISYFSLDNKILPALTTQDIVQISGGPGSGKTELLYHLIICCLLPDTPWKGIHLGGLNKRVIFIDNDLHFNLIRFIKVLEERLKYQFSLNNYTAPVHEMSSFIDDRLKLLDIFRCSNCDKFIEILRYTETVPKRKYLLIIDGIMSFFWSNKMRMSYSSSKIPDFFTIVTSVIKNISKNHGLPVIVTKRKLMQSSNSERSMLPAVWRNLVTKQLELVNNGIIGNALDIVVHNTTSNIKIQCTISSNCGFKVCH</sequence>
<dbReference type="EMBL" id="BMAW01013167">
    <property type="protein sequence ID" value="GFT32440.1"/>
    <property type="molecule type" value="Genomic_DNA"/>
</dbReference>
<dbReference type="InterPro" id="IPR027417">
    <property type="entry name" value="P-loop_NTPase"/>
</dbReference>
<dbReference type="PANTHER" id="PTHR46644:SF2">
    <property type="entry name" value="DNA REPAIR PROTEIN XRCC2"/>
    <property type="match status" value="1"/>
</dbReference>
<dbReference type="GO" id="GO:0042148">
    <property type="term" value="P:DNA strand invasion"/>
    <property type="evidence" value="ECO:0007669"/>
    <property type="project" value="TreeGrafter"/>
</dbReference>
<comment type="caution">
    <text evidence="1">The sequence shown here is derived from an EMBL/GenBank/DDBJ whole genome shotgun (WGS) entry which is preliminary data.</text>
</comment>
<dbReference type="GO" id="GO:0033063">
    <property type="term" value="C:Rad51B-Rad51C-Rad51D-XRCC2 complex"/>
    <property type="evidence" value="ECO:0007669"/>
    <property type="project" value="InterPro"/>
</dbReference>
<dbReference type="AlphaFoldDB" id="A0A8X6NSC1"/>
<name>A0A8X6NSC1_NEPPI</name>
<accession>A0A8X6NSC1</accession>
<dbReference type="OrthoDB" id="420422at2759"/>
<dbReference type="Proteomes" id="UP000887013">
    <property type="component" value="Unassembled WGS sequence"/>
</dbReference>